<dbReference type="EMBL" id="CP042243">
    <property type="protein sequence ID" value="QEK13155.1"/>
    <property type="molecule type" value="Genomic_DNA"/>
</dbReference>
<feature type="transmembrane region" description="Helical" evidence="1">
    <location>
        <begin position="42"/>
        <end position="60"/>
    </location>
</feature>
<evidence type="ECO:0008006" key="4">
    <source>
        <dbReference type="Google" id="ProtNLM"/>
    </source>
</evidence>
<evidence type="ECO:0000256" key="1">
    <source>
        <dbReference type="SAM" id="Phobius"/>
    </source>
</evidence>
<dbReference type="Pfam" id="PF07949">
    <property type="entry name" value="YbbR"/>
    <property type="match status" value="3"/>
</dbReference>
<gene>
    <name evidence="2" type="ORF">FQB35_12970</name>
</gene>
<protein>
    <recommendedName>
        <fullName evidence="4">YbbR domain-containing protein</fullName>
    </recommendedName>
</protein>
<dbReference type="Gene3D" id="2.170.120.40">
    <property type="entry name" value="YbbR-like domain"/>
    <property type="match status" value="2"/>
</dbReference>
<dbReference type="PANTHER" id="PTHR37804">
    <property type="entry name" value="CDAA REGULATORY PROTEIN CDAR"/>
    <property type="match status" value="1"/>
</dbReference>
<dbReference type="Proteomes" id="UP000324646">
    <property type="component" value="Chromosome"/>
</dbReference>
<accession>A0A5C0SEU2</accession>
<dbReference type="InterPro" id="IPR053154">
    <property type="entry name" value="c-di-AMP_regulator"/>
</dbReference>
<dbReference type="PANTHER" id="PTHR37804:SF1">
    <property type="entry name" value="CDAA REGULATORY PROTEIN CDAR"/>
    <property type="match status" value="1"/>
</dbReference>
<sequence length="449" mass="50534">MYISLKTKSLYLDGSGGKKMKTIWKKIKSNIANSRFFQRNTTAKMISIVFAIVMWLYVMGEVNPQSIIELTNVEVQLLNLQDLEQSGLIVVGQKDFTVNVKIGGRRNDIYKIRPQDIVARADLRGFHKGVNSVPVEISTPANASIVDLSPKQIKITLDEVVKRQKIVMVQPIGMSAEGFEPDKASISPSEVIVEGPESLVNTVTMVIADVNVADKEADVIQRIPVKAVNREGKEVNGVEVKNKYVDVKLPILRIKEVPIVISYEGKVKEGFKITSKILSQDKVIVKGRKEIIEGITEIKAKPVNINQLDKSIKKEIDLVLPDGISIPYLEKKPTVFISVEKIEDKTFTFSKEEVKIENLKKDYVADLSKFPEKINFHVYAIESMIDKIHKEDIKLFIDGKDLEEGLYVIDIQYDLSKKVEKVEMIPEEVDLIIESIKLNEEADIEGNGL</sequence>
<dbReference type="KEGG" id="crs:FQB35_12970"/>
<dbReference type="Gene3D" id="2.170.120.30">
    <property type="match status" value="2"/>
</dbReference>
<organism evidence="2 3">
    <name type="scientific">Crassaminicella thermophila</name>
    <dbReference type="NCBI Taxonomy" id="2599308"/>
    <lineage>
        <taxon>Bacteria</taxon>
        <taxon>Bacillati</taxon>
        <taxon>Bacillota</taxon>
        <taxon>Clostridia</taxon>
        <taxon>Eubacteriales</taxon>
        <taxon>Clostridiaceae</taxon>
        <taxon>Crassaminicella</taxon>
    </lineage>
</organism>
<keyword evidence="3" id="KW-1185">Reference proteome</keyword>
<evidence type="ECO:0000313" key="2">
    <source>
        <dbReference type="EMBL" id="QEK13155.1"/>
    </source>
</evidence>
<dbReference type="AlphaFoldDB" id="A0A5C0SEU2"/>
<dbReference type="InterPro" id="IPR012505">
    <property type="entry name" value="YbbR"/>
</dbReference>
<evidence type="ECO:0000313" key="3">
    <source>
        <dbReference type="Proteomes" id="UP000324646"/>
    </source>
</evidence>
<dbReference type="OrthoDB" id="2111604at2"/>
<reference evidence="2 3" key="1">
    <citation type="submission" date="2019-07" db="EMBL/GenBank/DDBJ databases">
        <title>Complete genome of Crassaminicella thermophila SY095.</title>
        <authorList>
            <person name="Li X."/>
        </authorList>
    </citation>
    <scope>NUCLEOTIDE SEQUENCE [LARGE SCALE GENOMIC DNA]</scope>
    <source>
        <strain evidence="2 3">SY095</strain>
    </source>
</reference>
<name>A0A5C0SEU2_CRATE</name>
<keyword evidence="1" id="KW-0472">Membrane</keyword>
<proteinExistence type="predicted"/>
<keyword evidence="1" id="KW-0812">Transmembrane</keyword>
<keyword evidence="1" id="KW-1133">Transmembrane helix</keyword>